<dbReference type="Proteomes" id="UP000178744">
    <property type="component" value="Unassembled WGS sequence"/>
</dbReference>
<organism evidence="2 3">
    <name type="scientific">Candidatus Colwellbacteria bacterium RIFCSPLOWO2_01_FULL_48_10</name>
    <dbReference type="NCBI Taxonomy" id="1797690"/>
    <lineage>
        <taxon>Bacteria</taxon>
        <taxon>Candidatus Colwelliibacteriota</taxon>
    </lineage>
</organism>
<dbReference type="InterPro" id="IPR036390">
    <property type="entry name" value="WH_DNA-bd_sf"/>
</dbReference>
<dbReference type="Gene3D" id="1.10.10.580">
    <property type="entry name" value="Structural maintenance of chromosome 1. Chain E"/>
    <property type="match status" value="1"/>
</dbReference>
<dbReference type="Pfam" id="PF02616">
    <property type="entry name" value="SMC_ScpA"/>
    <property type="match status" value="1"/>
</dbReference>
<evidence type="ECO:0000256" key="1">
    <source>
        <dbReference type="ARBA" id="ARBA00044777"/>
    </source>
</evidence>
<dbReference type="EMBL" id="MHIY01000022">
    <property type="protein sequence ID" value="OGY59611.1"/>
    <property type="molecule type" value="Genomic_DNA"/>
</dbReference>
<evidence type="ECO:0000313" key="3">
    <source>
        <dbReference type="Proteomes" id="UP000178744"/>
    </source>
</evidence>
<sequence>MGYSKNIVNNYELRIQSFAGPLDKLLELIEARELPITSVSLSEVTADFLGYLKTLQAETPGGAHPKILTDFISVASKLILIKSHTLLPQLVLAPEEKAEMAELEGKLRIYRELKSAEKIIKQMWAKNVSFGRDALIGLPAGFYMSQALSANDLAQMVARLTEELAGIIAKTEEGQVVMINFEEKLKELMTRVDKTISSSFNEIVHGKERTEVIVLFLAILHLLKDSLVRVTQEKDFEDISIVKN</sequence>
<protein>
    <recommendedName>
        <fullName evidence="1">Segregation and condensation protein A</fullName>
    </recommendedName>
</protein>
<name>A0A1G1Z4N1_9BACT</name>
<evidence type="ECO:0000313" key="2">
    <source>
        <dbReference type="EMBL" id="OGY59611.1"/>
    </source>
</evidence>
<dbReference type="Gene3D" id="6.10.250.2410">
    <property type="match status" value="1"/>
</dbReference>
<dbReference type="SUPFAM" id="SSF46785">
    <property type="entry name" value="Winged helix' DNA-binding domain"/>
    <property type="match status" value="1"/>
</dbReference>
<reference evidence="2 3" key="1">
    <citation type="journal article" date="2016" name="Nat. Commun.">
        <title>Thousands of microbial genomes shed light on interconnected biogeochemical processes in an aquifer system.</title>
        <authorList>
            <person name="Anantharaman K."/>
            <person name="Brown C.T."/>
            <person name="Hug L.A."/>
            <person name="Sharon I."/>
            <person name="Castelle C.J."/>
            <person name="Probst A.J."/>
            <person name="Thomas B.C."/>
            <person name="Singh A."/>
            <person name="Wilkins M.J."/>
            <person name="Karaoz U."/>
            <person name="Brodie E.L."/>
            <person name="Williams K.H."/>
            <person name="Hubbard S.S."/>
            <person name="Banfield J.F."/>
        </authorList>
    </citation>
    <scope>NUCLEOTIDE SEQUENCE [LARGE SCALE GENOMIC DNA]</scope>
</reference>
<dbReference type="InterPro" id="IPR023093">
    <property type="entry name" value="ScpA-like_C"/>
</dbReference>
<dbReference type="AlphaFoldDB" id="A0A1G1Z4N1"/>
<dbReference type="InterPro" id="IPR003768">
    <property type="entry name" value="ScpA"/>
</dbReference>
<dbReference type="PANTHER" id="PTHR33969:SF2">
    <property type="entry name" value="SEGREGATION AND CONDENSATION PROTEIN A"/>
    <property type="match status" value="1"/>
</dbReference>
<dbReference type="STRING" id="1797690.A3B23_00625"/>
<gene>
    <name evidence="2" type="ORF">A3B23_00625</name>
</gene>
<comment type="caution">
    <text evidence="2">The sequence shown here is derived from an EMBL/GenBank/DDBJ whole genome shotgun (WGS) entry which is preliminary data.</text>
</comment>
<accession>A0A1G1Z4N1</accession>
<dbReference type="PANTHER" id="PTHR33969">
    <property type="entry name" value="SEGREGATION AND CONDENSATION PROTEIN A"/>
    <property type="match status" value="1"/>
</dbReference>
<proteinExistence type="predicted"/>